<feature type="transmembrane region" description="Helical" evidence="1">
    <location>
        <begin position="31"/>
        <end position="48"/>
    </location>
</feature>
<dbReference type="Pfam" id="PF14317">
    <property type="entry name" value="YcxB"/>
    <property type="match status" value="1"/>
</dbReference>
<dbReference type="AlphaFoldDB" id="A0A9E2KJM6"/>
<dbReference type="InterPro" id="IPR025588">
    <property type="entry name" value="YcxB-like_C"/>
</dbReference>
<sequence>MEIKVSLTKKTFRRFAFYDLLVHRKRWKSPVFFALFFSLCAGVCFWMHEVRGAVLLGGVLLAVGLGLPCVYFATFFHSVRLKARALDLEGGRTVYRLTLPEKGDCLRVTDGKETAEYPWQTVFHAYRDKRAVYLYITAARAFILPFDCLEGGTPQQLWALLTARLPAEKRTE</sequence>
<reference evidence="3" key="1">
    <citation type="journal article" date="2021" name="PeerJ">
        <title>Extensive microbial diversity within the chicken gut microbiome revealed by metagenomics and culture.</title>
        <authorList>
            <person name="Gilroy R."/>
            <person name="Ravi A."/>
            <person name="Getino M."/>
            <person name="Pursley I."/>
            <person name="Horton D.L."/>
            <person name="Alikhan N.F."/>
            <person name="Baker D."/>
            <person name="Gharbi K."/>
            <person name="Hall N."/>
            <person name="Watson M."/>
            <person name="Adriaenssens E.M."/>
            <person name="Foster-Nyarko E."/>
            <person name="Jarju S."/>
            <person name="Secka A."/>
            <person name="Antonio M."/>
            <person name="Oren A."/>
            <person name="Chaudhuri R.R."/>
            <person name="La Ragione R."/>
            <person name="Hildebrand F."/>
            <person name="Pallen M.J."/>
        </authorList>
    </citation>
    <scope>NUCLEOTIDE SEQUENCE</scope>
    <source>
        <strain evidence="3">742</strain>
    </source>
</reference>
<evidence type="ECO:0000256" key="1">
    <source>
        <dbReference type="SAM" id="Phobius"/>
    </source>
</evidence>
<protein>
    <submittedName>
        <fullName evidence="3">YcxB family protein</fullName>
    </submittedName>
</protein>
<evidence type="ECO:0000313" key="3">
    <source>
        <dbReference type="EMBL" id="MBU3818792.1"/>
    </source>
</evidence>
<reference evidence="3" key="2">
    <citation type="submission" date="2021-04" db="EMBL/GenBank/DDBJ databases">
        <authorList>
            <person name="Gilroy R."/>
        </authorList>
    </citation>
    <scope>NUCLEOTIDE SEQUENCE</scope>
    <source>
        <strain evidence="3">742</strain>
    </source>
</reference>
<comment type="caution">
    <text evidence="3">The sequence shown here is derived from an EMBL/GenBank/DDBJ whole genome shotgun (WGS) entry which is preliminary data.</text>
</comment>
<keyword evidence="1" id="KW-1133">Transmembrane helix</keyword>
<dbReference type="Proteomes" id="UP000824178">
    <property type="component" value="Unassembled WGS sequence"/>
</dbReference>
<gene>
    <name evidence="3" type="ORF">H9864_00170</name>
</gene>
<feature type="domain" description="YcxB-like C-terminal" evidence="2">
    <location>
        <begin position="107"/>
        <end position="151"/>
    </location>
</feature>
<keyword evidence="1" id="KW-0812">Transmembrane</keyword>
<feature type="transmembrane region" description="Helical" evidence="1">
    <location>
        <begin position="54"/>
        <end position="76"/>
    </location>
</feature>
<evidence type="ECO:0000313" key="4">
    <source>
        <dbReference type="Proteomes" id="UP000824178"/>
    </source>
</evidence>
<proteinExistence type="predicted"/>
<organism evidence="3 4">
    <name type="scientific">Candidatus Faecalibacterium intestinavium</name>
    <dbReference type="NCBI Taxonomy" id="2838580"/>
    <lineage>
        <taxon>Bacteria</taxon>
        <taxon>Bacillati</taxon>
        <taxon>Bacillota</taxon>
        <taxon>Clostridia</taxon>
        <taxon>Eubacteriales</taxon>
        <taxon>Oscillospiraceae</taxon>
        <taxon>Faecalibacterium</taxon>
    </lineage>
</organism>
<accession>A0A9E2KJM6</accession>
<keyword evidence="1" id="KW-0472">Membrane</keyword>
<dbReference type="EMBL" id="JAHLFH010000005">
    <property type="protein sequence ID" value="MBU3818792.1"/>
    <property type="molecule type" value="Genomic_DNA"/>
</dbReference>
<name>A0A9E2KJM6_9FIRM</name>
<evidence type="ECO:0000259" key="2">
    <source>
        <dbReference type="Pfam" id="PF14317"/>
    </source>
</evidence>